<comment type="caution">
    <text evidence="2">The sequence shown here is derived from an EMBL/GenBank/DDBJ whole genome shotgun (WGS) entry which is preliminary data.</text>
</comment>
<evidence type="ECO:0000256" key="1">
    <source>
        <dbReference type="SAM" id="Phobius"/>
    </source>
</evidence>
<feature type="transmembrane region" description="Helical" evidence="1">
    <location>
        <begin position="12"/>
        <end position="30"/>
    </location>
</feature>
<name>A0A6V8L5J3_9ACTN</name>
<proteinExistence type="predicted"/>
<dbReference type="EMBL" id="BLPG01000001">
    <property type="protein sequence ID" value="GFJ92522.1"/>
    <property type="molecule type" value="Genomic_DNA"/>
</dbReference>
<reference evidence="2 3" key="1">
    <citation type="submission" date="2020-03" db="EMBL/GenBank/DDBJ databases">
        <title>Whole genome shotgun sequence of Phytohabitans rumicis NBRC 108638.</title>
        <authorList>
            <person name="Komaki H."/>
            <person name="Tamura T."/>
        </authorList>
    </citation>
    <scope>NUCLEOTIDE SEQUENCE [LARGE SCALE GENOMIC DNA]</scope>
    <source>
        <strain evidence="2 3">NBRC 108638</strain>
    </source>
</reference>
<feature type="transmembrane region" description="Helical" evidence="1">
    <location>
        <begin position="88"/>
        <end position="105"/>
    </location>
</feature>
<feature type="transmembrane region" description="Helical" evidence="1">
    <location>
        <begin position="65"/>
        <end position="82"/>
    </location>
</feature>
<evidence type="ECO:0000313" key="2">
    <source>
        <dbReference type="EMBL" id="GFJ92522.1"/>
    </source>
</evidence>
<evidence type="ECO:0000313" key="3">
    <source>
        <dbReference type="Proteomes" id="UP000482960"/>
    </source>
</evidence>
<keyword evidence="1" id="KW-1133">Transmembrane helix</keyword>
<gene>
    <name evidence="2" type="ORF">Prum_061640</name>
</gene>
<dbReference type="AlphaFoldDB" id="A0A6V8L5J3"/>
<keyword evidence="1" id="KW-0812">Transmembrane</keyword>
<accession>A0A6V8L5J3</accession>
<keyword evidence="3" id="KW-1185">Reference proteome</keyword>
<keyword evidence="1" id="KW-0472">Membrane</keyword>
<feature type="transmembrane region" description="Helical" evidence="1">
    <location>
        <begin position="36"/>
        <end position="53"/>
    </location>
</feature>
<dbReference type="Proteomes" id="UP000482960">
    <property type="component" value="Unassembled WGS sequence"/>
</dbReference>
<sequence length="120" mass="12761">MSETRKAPASIQVFVILLYIGGGLVVLSALTRVWSTPVYAAYGLLGLGYLLLARMVQLGRRWARTVMLALCGVGVALAVARLAMGGDLVSAVSTLAWPVVYAILLNTKASRAWFQPEPAA</sequence>
<reference evidence="2 3" key="2">
    <citation type="submission" date="2020-03" db="EMBL/GenBank/DDBJ databases">
        <authorList>
            <person name="Ichikawa N."/>
            <person name="Kimura A."/>
            <person name="Kitahashi Y."/>
            <person name="Uohara A."/>
        </authorList>
    </citation>
    <scope>NUCLEOTIDE SEQUENCE [LARGE SCALE GENOMIC DNA]</scope>
    <source>
        <strain evidence="2 3">NBRC 108638</strain>
    </source>
</reference>
<dbReference type="RefSeq" id="WP_173079374.1">
    <property type="nucleotide sequence ID" value="NZ_BAABJB010000011.1"/>
</dbReference>
<organism evidence="2 3">
    <name type="scientific">Phytohabitans rumicis</name>
    <dbReference type="NCBI Taxonomy" id="1076125"/>
    <lineage>
        <taxon>Bacteria</taxon>
        <taxon>Bacillati</taxon>
        <taxon>Actinomycetota</taxon>
        <taxon>Actinomycetes</taxon>
        <taxon>Micromonosporales</taxon>
        <taxon>Micromonosporaceae</taxon>
    </lineage>
</organism>
<protein>
    <submittedName>
        <fullName evidence="2">Uncharacterized protein</fullName>
    </submittedName>
</protein>